<comment type="similarity">
    <text evidence="3">Belongs to the HARBI1 family.</text>
</comment>
<evidence type="ECO:0000256" key="5">
    <source>
        <dbReference type="ARBA" id="ARBA00022723"/>
    </source>
</evidence>
<evidence type="ECO:0000256" key="2">
    <source>
        <dbReference type="ARBA" id="ARBA00004123"/>
    </source>
</evidence>
<evidence type="ECO:0000256" key="3">
    <source>
        <dbReference type="ARBA" id="ARBA00006958"/>
    </source>
</evidence>
<evidence type="ECO:0000313" key="10">
    <source>
        <dbReference type="Proteomes" id="UP000292052"/>
    </source>
</evidence>
<dbReference type="EMBL" id="QDEB01028391">
    <property type="protein sequence ID" value="RZC40170.1"/>
    <property type="molecule type" value="Genomic_DNA"/>
</dbReference>
<evidence type="ECO:0000256" key="6">
    <source>
        <dbReference type="ARBA" id="ARBA00022801"/>
    </source>
</evidence>
<keyword evidence="4" id="KW-0540">Nuclease</keyword>
<dbReference type="Proteomes" id="UP000292052">
    <property type="component" value="Unassembled WGS sequence"/>
</dbReference>
<dbReference type="PANTHER" id="PTHR22930">
    <property type="match status" value="1"/>
</dbReference>
<dbReference type="GO" id="GO:0004518">
    <property type="term" value="F:nuclease activity"/>
    <property type="evidence" value="ECO:0007669"/>
    <property type="project" value="UniProtKB-KW"/>
</dbReference>
<name>A0A482W4V6_ASBVE</name>
<comment type="subcellular location">
    <subcellularLocation>
        <location evidence="2">Nucleus</location>
    </subcellularLocation>
</comment>
<dbReference type="OrthoDB" id="6740069at2759"/>
<evidence type="ECO:0000256" key="1">
    <source>
        <dbReference type="ARBA" id="ARBA00001968"/>
    </source>
</evidence>
<comment type="cofactor">
    <cofactor evidence="1">
        <name>a divalent metal cation</name>
        <dbReference type="ChEBI" id="CHEBI:60240"/>
    </cofactor>
</comment>
<dbReference type="InterPro" id="IPR045249">
    <property type="entry name" value="HARBI1-like"/>
</dbReference>
<evidence type="ECO:0000256" key="7">
    <source>
        <dbReference type="ARBA" id="ARBA00023242"/>
    </source>
</evidence>
<protein>
    <submittedName>
        <fullName evidence="9">DDE Tnp 4 domain containing protein</fullName>
    </submittedName>
</protein>
<keyword evidence="6" id="KW-0378">Hydrolase</keyword>
<gene>
    <name evidence="9" type="ORF">BDFB_010812</name>
</gene>
<comment type="caution">
    <text evidence="9">The sequence shown here is derived from an EMBL/GenBank/DDBJ whole genome shotgun (WGS) entry which is preliminary data.</text>
</comment>
<proteinExistence type="inferred from homology"/>
<dbReference type="PANTHER" id="PTHR22930:SF289">
    <property type="entry name" value="DDE TNP4 DOMAIN-CONTAINING PROTEIN-RELATED"/>
    <property type="match status" value="1"/>
</dbReference>
<feature type="domain" description="DDE Tnp4" evidence="8">
    <location>
        <begin position="91"/>
        <end position="142"/>
    </location>
</feature>
<evidence type="ECO:0000313" key="9">
    <source>
        <dbReference type="EMBL" id="RZC40170.1"/>
    </source>
</evidence>
<evidence type="ECO:0000256" key="4">
    <source>
        <dbReference type="ARBA" id="ARBA00022722"/>
    </source>
</evidence>
<dbReference type="GO" id="GO:0005634">
    <property type="term" value="C:nucleus"/>
    <property type="evidence" value="ECO:0007669"/>
    <property type="project" value="UniProtKB-SubCell"/>
</dbReference>
<dbReference type="STRING" id="1661398.A0A482W4V6"/>
<reference evidence="9 10" key="1">
    <citation type="submission" date="2017-03" db="EMBL/GenBank/DDBJ databases">
        <title>Genome of the blue death feigning beetle - Asbolus verrucosus.</title>
        <authorList>
            <person name="Rider S.D."/>
        </authorList>
    </citation>
    <scope>NUCLEOTIDE SEQUENCE [LARGE SCALE GENOMIC DNA]</scope>
    <source>
        <strain evidence="9">Butters</strain>
        <tissue evidence="9">Head and leg muscle</tissue>
    </source>
</reference>
<dbReference type="InterPro" id="IPR027806">
    <property type="entry name" value="HARBI1_dom"/>
</dbReference>
<keyword evidence="7" id="KW-0539">Nucleus</keyword>
<dbReference type="AlphaFoldDB" id="A0A482W4V6"/>
<evidence type="ECO:0000259" key="8">
    <source>
        <dbReference type="Pfam" id="PF13359"/>
    </source>
</evidence>
<organism evidence="9 10">
    <name type="scientific">Asbolus verrucosus</name>
    <name type="common">Desert ironclad beetle</name>
    <dbReference type="NCBI Taxonomy" id="1661398"/>
    <lineage>
        <taxon>Eukaryota</taxon>
        <taxon>Metazoa</taxon>
        <taxon>Ecdysozoa</taxon>
        <taxon>Arthropoda</taxon>
        <taxon>Hexapoda</taxon>
        <taxon>Insecta</taxon>
        <taxon>Pterygota</taxon>
        <taxon>Neoptera</taxon>
        <taxon>Endopterygota</taxon>
        <taxon>Coleoptera</taxon>
        <taxon>Polyphaga</taxon>
        <taxon>Cucujiformia</taxon>
        <taxon>Tenebrionidae</taxon>
        <taxon>Pimeliinae</taxon>
        <taxon>Asbolus</taxon>
    </lineage>
</organism>
<keyword evidence="5" id="KW-0479">Metal-binding</keyword>
<dbReference type="Pfam" id="PF13359">
    <property type="entry name" value="DDE_Tnp_4"/>
    <property type="match status" value="1"/>
</dbReference>
<dbReference type="GO" id="GO:0046872">
    <property type="term" value="F:metal ion binding"/>
    <property type="evidence" value="ECO:0007669"/>
    <property type="project" value="UniProtKB-KW"/>
</dbReference>
<keyword evidence="10" id="KW-1185">Reference proteome</keyword>
<accession>A0A482W4V6</accession>
<dbReference type="GO" id="GO:0016787">
    <property type="term" value="F:hydrolase activity"/>
    <property type="evidence" value="ECO:0007669"/>
    <property type="project" value="UniProtKB-KW"/>
</dbReference>
<sequence>MSSVHEIGNEIGYSSLRNVCTQILVPLRFYATGAFQKLVGDHIKIHNSTVCRIIRNVIIGRQHIQMPKTEAEITEVKARFYNLHGVVGAPDCTHVKIQSPGGPNVKFYRNRKGYFSLNVQAICDSKVKTLLLGCQLHCSLIWTNSHNL</sequence>